<protein>
    <recommendedName>
        <fullName evidence="4">C2 domain-containing protein</fullName>
    </recommendedName>
</protein>
<dbReference type="EMBL" id="HBEW01006136">
    <property type="protein sequence ID" value="CAD8584955.1"/>
    <property type="molecule type" value="Transcribed_RNA"/>
</dbReference>
<evidence type="ECO:0008006" key="4">
    <source>
        <dbReference type="Google" id="ProtNLM"/>
    </source>
</evidence>
<feature type="region of interest" description="Disordered" evidence="2">
    <location>
        <begin position="310"/>
        <end position="330"/>
    </location>
</feature>
<dbReference type="InterPro" id="IPR029033">
    <property type="entry name" value="His_PPase_superfam"/>
</dbReference>
<dbReference type="SUPFAM" id="SSF53254">
    <property type="entry name" value="Phosphoglycerate mutase-like"/>
    <property type="match status" value="1"/>
</dbReference>
<organism evidence="3">
    <name type="scientific">Ostreococcus mediterraneus</name>
    <dbReference type="NCBI Taxonomy" id="1486918"/>
    <lineage>
        <taxon>Eukaryota</taxon>
        <taxon>Viridiplantae</taxon>
        <taxon>Chlorophyta</taxon>
        <taxon>Mamiellophyceae</taxon>
        <taxon>Mamiellales</taxon>
        <taxon>Bathycoccaceae</taxon>
        <taxon>Ostreococcus</taxon>
    </lineage>
</organism>
<dbReference type="PANTHER" id="PTHR48100">
    <property type="entry name" value="BROAD-SPECIFICITY PHOSPHATASE YOR283W-RELATED"/>
    <property type="match status" value="1"/>
</dbReference>
<evidence type="ECO:0000313" key="3">
    <source>
        <dbReference type="EMBL" id="CAD8584955.1"/>
    </source>
</evidence>
<dbReference type="Gene3D" id="3.40.50.1240">
    <property type="entry name" value="Phosphoglycerate mutase-like"/>
    <property type="match status" value="1"/>
</dbReference>
<evidence type="ECO:0000256" key="2">
    <source>
        <dbReference type="SAM" id="MobiDB-lite"/>
    </source>
</evidence>
<reference evidence="3" key="1">
    <citation type="submission" date="2021-01" db="EMBL/GenBank/DDBJ databases">
        <authorList>
            <person name="Corre E."/>
            <person name="Pelletier E."/>
            <person name="Niang G."/>
            <person name="Scheremetjew M."/>
            <person name="Finn R."/>
            <person name="Kale V."/>
            <person name="Holt S."/>
            <person name="Cochrane G."/>
            <person name="Meng A."/>
            <person name="Brown T."/>
            <person name="Cohen L."/>
        </authorList>
    </citation>
    <scope>NUCLEOTIDE SEQUENCE</scope>
    <source>
        <strain evidence="3">Clade-D-RCC2572</strain>
    </source>
</reference>
<proteinExistence type="inferred from homology"/>
<sequence length="630" mass="67690">MRARYTEIKNQFAASRERVSSALVDALAKTNVIGDERSTDSDTGTSASASTSRASLFGKRERKLKTRIAIDDAYYVGDQVDDDVGGAVDNLVRFDDDASSGATVGAAPRALITITRGTQMSFAENKSVFIVARIVRGDGTLKGRRIVTTSRSKTCEPVWNATRDFACAVDDDDMLCVDAYQGSSVRGIDRATLIARGQITMLALTRAGNAEVAVRLRGKLELDGERFGACMVRSDRARDVALKTTKRVFFVRHGESKWNEAQRDINIANMMRFDHPLTLVGVQQAQALGSRAAVACSHARQGVLVHANISDLSPPTMSPPSGPSSPMSQRAMSDMEKSAGEALCSSYESCTTCYVSPLTRAVQTACFLLHSHPNATGSTMRQVCLQSIREIKGVGGLDTVGIAQGDGVIARAQQKVAELINAHSASQLLSRGVTFDANDAVGQWWTSETDSDSTQEVEERIVDFLETIRFDASGDAVIVVGHSLFLQQFVSRVAPELAVSQDGVVGVTSAQAIPQPAANPFDDIPGINPFAQPAVDPFAVPPKPNDFDTLFATNASKSSGADDIAFTPFVPSIAPVMARIDERRDKKKIFEKLMNAKLCNAGCVALDLEFDERGRATLVDASLAFGSKFV</sequence>
<gene>
    <name evidence="3" type="ORF">OMED0929_LOCUS5195</name>
</gene>
<comment type="similarity">
    <text evidence="1">Belongs to the phosphoglycerate mutase family.</text>
</comment>
<dbReference type="InterPro" id="IPR050275">
    <property type="entry name" value="PGM_Phosphatase"/>
</dbReference>
<dbReference type="AlphaFoldDB" id="A0A7S0PQP1"/>
<evidence type="ECO:0000256" key="1">
    <source>
        <dbReference type="ARBA" id="ARBA00038362"/>
    </source>
</evidence>
<dbReference type="Pfam" id="PF00300">
    <property type="entry name" value="His_Phos_1"/>
    <property type="match status" value="1"/>
</dbReference>
<dbReference type="GO" id="GO:0016791">
    <property type="term" value="F:phosphatase activity"/>
    <property type="evidence" value="ECO:0007669"/>
    <property type="project" value="TreeGrafter"/>
</dbReference>
<dbReference type="CDD" id="cd07067">
    <property type="entry name" value="HP_PGM_like"/>
    <property type="match status" value="1"/>
</dbReference>
<dbReference type="SMART" id="SM00855">
    <property type="entry name" value="PGAM"/>
    <property type="match status" value="1"/>
</dbReference>
<accession>A0A7S0PQP1</accession>
<name>A0A7S0PQP1_9CHLO</name>
<dbReference type="GO" id="GO:0005737">
    <property type="term" value="C:cytoplasm"/>
    <property type="evidence" value="ECO:0007669"/>
    <property type="project" value="TreeGrafter"/>
</dbReference>
<dbReference type="InterPro" id="IPR013078">
    <property type="entry name" value="His_Pase_superF_clade-1"/>
</dbReference>
<dbReference type="PANTHER" id="PTHR48100:SF1">
    <property type="entry name" value="HISTIDINE PHOSPHATASE FAMILY PROTEIN-RELATED"/>
    <property type="match status" value="1"/>
</dbReference>